<accession>E2A5S5</accession>
<dbReference type="InParanoid" id="E2A5S5"/>
<keyword evidence="8" id="KW-0234">DNA repair</keyword>
<dbReference type="Pfam" id="PF00752">
    <property type="entry name" value="XPG_N"/>
    <property type="match status" value="1"/>
</dbReference>
<dbReference type="SMART" id="SM00484">
    <property type="entry name" value="XPGI"/>
    <property type="match status" value="1"/>
</dbReference>
<dbReference type="PANTHER" id="PTHR11081">
    <property type="entry name" value="FLAP ENDONUCLEASE FAMILY MEMBER"/>
    <property type="match status" value="1"/>
</dbReference>
<dbReference type="InterPro" id="IPR041012">
    <property type="entry name" value="GEN_chromo"/>
</dbReference>
<dbReference type="SUPFAM" id="SSF88723">
    <property type="entry name" value="PIN domain-like"/>
    <property type="match status" value="1"/>
</dbReference>
<feature type="domain" description="XPG N-terminal" evidence="12">
    <location>
        <begin position="1"/>
        <end position="95"/>
    </location>
</feature>
<sequence length="738" mass="85199">MGVKDLWNILSPLCERKPLYELQGKTIAIDLSGWVVDSQTIVDNAVQPKMYLRNLYFRTAFLLMQGISPVFVLEGKAPTLKHKTIARRNDVRSGFQERKEAAKKGGRTQFNRVLNECKEMLKFMGIACVQSYGEAEAMCAYLNENGLVDGCVSQDSDCFLYGAKIVYRNFCTSKGNNGATAGSIDVYNMEKIEKTLNIGRNKMIVLALLCGCDYSEGVNGVGKEAALKFFKTVDDENVLQRIQNWKTDTSLDRIESDLLNPNLCTSCGHQGKLQKHNKSGCDDCGTVEKCNDNFREKRALMLNEISLRRKILHDKNFPNQELIEEFLNKKDLISSKLDIGWKQPQVYQFIDFMEKHLCWEPQYAFEKIFTLTTRWQLLHLSDFTPAERLSMSNLFIPDQIKKIRNIRSIASYEIIWKKEHSVIEMLKEYKEQIELNDNDIEGILLTTIEPQDLVLKCYPELVEIFENTRNVKTKKRTTNSRRKKVTTNIEENNIEITNIAKSRQKKAKKKTLGSKNNRKIEDFISRNHSMSLEESFEDMAITPKRSKQKNALSNINKLKNVSENVAMDIKQVKRGPQFKKILEMDKIDSKLNNTIDRIFNELSPNDFMSENEDNDLNVTNIIDNICGKQIFQFSVKNWQSIESTNQGNAENFLENKIDECMIQKEEYIYAENEKQKLDNSDDEFGDISELYIPINRRIQEKVKVSKESKEVCNQIKKCSCAFENVMDETDNESIHLDT</sequence>
<dbReference type="InterPro" id="IPR036279">
    <property type="entry name" value="5-3_exonuclease_C_sf"/>
</dbReference>
<keyword evidence="6" id="KW-0378">Hydrolase</keyword>
<dbReference type="Gene3D" id="1.10.150.20">
    <property type="entry name" value="5' to 3' exonuclease, C-terminal subdomain"/>
    <property type="match status" value="1"/>
</dbReference>
<evidence type="ECO:0000256" key="9">
    <source>
        <dbReference type="ARBA" id="ARBA00023242"/>
    </source>
</evidence>
<evidence type="ECO:0000256" key="4">
    <source>
        <dbReference type="ARBA" id="ARBA00022759"/>
    </source>
</evidence>
<evidence type="ECO:0000256" key="3">
    <source>
        <dbReference type="ARBA" id="ARBA00022723"/>
    </source>
</evidence>
<keyword evidence="2" id="KW-0540">Nuclease</keyword>
<dbReference type="SMART" id="SM00279">
    <property type="entry name" value="HhH2"/>
    <property type="match status" value="1"/>
</dbReference>
<dbReference type="SUPFAM" id="SSF47807">
    <property type="entry name" value="5' to 3' exonuclease, C-terminal subdomain"/>
    <property type="match status" value="1"/>
</dbReference>
<evidence type="ECO:0000256" key="7">
    <source>
        <dbReference type="ARBA" id="ARBA00022842"/>
    </source>
</evidence>
<evidence type="ECO:0000256" key="1">
    <source>
        <dbReference type="ARBA" id="ARBA00001946"/>
    </source>
</evidence>
<keyword evidence="4 13" id="KW-0255">Endonuclease</keyword>
<name>E2A5S5_CAMFO</name>
<evidence type="ECO:0000256" key="6">
    <source>
        <dbReference type="ARBA" id="ARBA00022801"/>
    </source>
</evidence>
<dbReference type="OrthoDB" id="2959108at2759"/>
<feature type="domain" description="XPG-I" evidence="11">
    <location>
        <begin position="122"/>
        <end position="198"/>
    </location>
</feature>
<dbReference type="GO" id="GO:0000400">
    <property type="term" value="F:four-way junction DNA binding"/>
    <property type="evidence" value="ECO:0007669"/>
    <property type="project" value="TreeGrafter"/>
</dbReference>
<protein>
    <submittedName>
        <fullName evidence="13">Flap endonuclease GEN</fullName>
    </submittedName>
</protein>
<dbReference type="GO" id="GO:0017108">
    <property type="term" value="F:5'-flap endonuclease activity"/>
    <property type="evidence" value="ECO:0007669"/>
    <property type="project" value="UniProtKB-ARBA"/>
</dbReference>
<dbReference type="GO" id="GO:0046872">
    <property type="term" value="F:metal ion binding"/>
    <property type="evidence" value="ECO:0007669"/>
    <property type="project" value="UniProtKB-KW"/>
</dbReference>
<dbReference type="GO" id="GO:0006281">
    <property type="term" value="P:DNA repair"/>
    <property type="evidence" value="ECO:0007669"/>
    <property type="project" value="UniProtKB-KW"/>
</dbReference>
<dbReference type="InterPro" id="IPR008918">
    <property type="entry name" value="HhH2"/>
</dbReference>
<evidence type="ECO:0000313" key="13">
    <source>
        <dbReference type="EMBL" id="EFN71197.1"/>
    </source>
</evidence>
<keyword evidence="5" id="KW-0227">DNA damage</keyword>
<dbReference type="EMBL" id="GL437059">
    <property type="protein sequence ID" value="EFN71197.1"/>
    <property type="molecule type" value="Genomic_DNA"/>
</dbReference>
<keyword evidence="9" id="KW-0539">Nucleus</keyword>
<dbReference type="FunCoup" id="E2A5S5">
    <property type="interactions" value="708"/>
</dbReference>
<dbReference type="Gene3D" id="3.40.50.1010">
    <property type="entry name" value="5'-nuclease"/>
    <property type="match status" value="1"/>
</dbReference>
<evidence type="ECO:0000256" key="8">
    <source>
        <dbReference type="ARBA" id="ARBA00023204"/>
    </source>
</evidence>
<evidence type="ECO:0000256" key="5">
    <source>
        <dbReference type="ARBA" id="ARBA00022763"/>
    </source>
</evidence>
<comment type="similarity">
    <text evidence="10">Belongs to the XPG/RAD2 endonuclease family. GEN subfamily.</text>
</comment>
<dbReference type="AlphaFoldDB" id="E2A5S5"/>
<evidence type="ECO:0000256" key="2">
    <source>
        <dbReference type="ARBA" id="ARBA00022722"/>
    </source>
</evidence>
<dbReference type="PRINTS" id="PR00853">
    <property type="entry name" value="XPGRADSUPER"/>
</dbReference>
<dbReference type="Pfam" id="PF18704">
    <property type="entry name" value="Chromo_2"/>
    <property type="match status" value="1"/>
</dbReference>
<dbReference type="Pfam" id="PF00867">
    <property type="entry name" value="XPG_I"/>
    <property type="match status" value="1"/>
</dbReference>
<dbReference type="InterPro" id="IPR006084">
    <property type="entry name" value="XPG/Rad2"/>
</dbReference>
<keyword evidence="3" id="KW-0479">Metal-binding</keyword>
<evidence type="ECO:0000313" key="14">
    <source>
        <dbReference type="Proteomes" id="UP000000311"/>
    </source>
</evidence>
<dbReference type="InterPro" id="IPR029060">
    <property type="entry name" value="PIN-like_dom_sf"/>
</dbReference>
<dbReference type="STRING" id="104421.E2A5S5"/>
<comment type="cofactor">
    <cofactor evidence="1">
        <name>Mg(2+)</name>
        <dbReference type="ChEBI" id="CHEBI:18420"/>
    </cofactor>
</comment>
<dbReference type="OMA" id="RNLYFRT"/>
<dbReference type="CDD" id="cd09869">
    <property type="entry name" value="PIN_GEN1"/>
    <property type="match status" value="1"/>
</dbReference>
<organism evidence="14">
    <name type="scientific">Camponotus floridanus</name>
    <name type="common">Florida carpenter ant</name>
    <dbReference type="NCBI Taxonomy" id="104421"/>
    <lineage>
        <taxon>Eukaryota</taxon>
        <taxon>Metazoa</taxon>
        <taxon>Ecdysozoa</taxon>
        <taxon>Arthropoda</taxon>
        <taxon>Hexapoda</taxon>
        <taxon>Insecta</taxon>
        <taxon>Pterygota</taxon>
        <taxon>Neoptera</taxon>
        <taxon>Endopterygota</taxon>
        <taxon>Hymenoptera</taxon>
        <taxon>Apocrita</taxon>
        <taxon>Aculeata</taxon>
        <taxon>Formicoidea</taxon>
        <taxon>Formicidae</taxon>
        <taxon>Formicinae</taxon>
        <taxon>Camponotus</taxon>
    </lineage>
</organism>
<dbReference type="Proteomes" id="UP000000311">
    <property type="component" value="Unassembled WGS sequence"/>
</dbReference>
<proteinExistence type="inferred from homology"/>
<evidence type="ECO:0000259" key="12">
    <source>
        <dbReference type="SMART" id="SM00485"/>
    </source>
</evidence>
<dbReference type="SMART" id="SM00485">
    <property type="entry name" value="XPGN"/>
    <property type="match status" value="1"/>
</dbReference>
<dbReference type="GO" id="GO:0008821">
    <property type="term" value="F:crossover junction DNA endonuclease activity"/>
    <property type="evidence" value="ECO:0007669"/>
    <property type="project" value="UniProtKB-ARBA"/>
</dbReference>
<dbReference type="PANTHER" id="PTHR11081:SF70">
    <property type="entry name" value="FLAP ENDONUCLEASE GEN HOMOLOG 1"/>
    <property type="match status" value="1"/>
</dbReference>
<dbReference type="FunFam" id="1.10.150.20:FF:000030">
    <property type="entry name" value="Flap endonuclease GEN-like 1"/>
    <property type="match status" value="1"/>
</dbReference>
<dbReference type="InterPro" id="IPR006085">
    <property type="entry name" value="XPG_DNA_repair_N"/>
</dbReference>
<evidence type="ECO:0000256" key="10">
    <source>
        <dbReference type="ARBA" id="ARBA00038112"/>
    </source>
</evidence>
<gene>
    <name evidence="13" type="ORF">EAG_13500</name>
</gene>
<evidence type="ECO:0000259" key="11">
    <source>
        <dbReference type="SMART" id="SM00484"/>
    </source>
</evidence>
<keyword evidence="14" id="KW-1185">Reference proteome</keyword>
<reference evidence="13 14" key="1">
    <citation type="journal article" date="2010" name="Science">
        <title>Genomic comparison of the ants Camponotus floridanus and Harpegnathos saltator.</title>
        <authorList>
            <person name="Bonasio R."/>
            <person name="Zhang G."/>
            <person name="Ye C."/>
            <person name="Mutti N.S."/>
            <person name="Fang X."/>
            <person name="Qin N."/>
            <person name="Donahue G."/>
            <person name="Yang P."/>
            <person name="Li Q."/>
            <person name="Li C."/>
            <person name="Zhang P."/>
            <person name="Huang Z."/>
            <person name="Berger S.L."/>
            <person name="Reinberg D."/>
            <person name="Wang J."/>
            <person name="Liebig J."/>
        </authorList>
    </citation>
    <scope>NUCLEOTIDE SEQUENCE [LARGE SCALE GENOMIC DNA]</scope>
    <source>
        <strain evidence="14">C129</strain>
    </source>
</reference>
<dbReference type="InterPro" id="IPR006086">
    <property type="entry name" value="XPG-I_dom"/>
</dbReference>
<keyword evidence="7" id="KW-0460">Magnesium</keyword>